<organism evidence="1 2">
    <name type="scientific">Dendrobium nobile</name>
    <name type="common">Orchid</name>
    <dbReference type="NCBI Taxonomy" id="94219"/>
    <lineage>
        <taxon>Eukaryota</taxon>
        <taxon>Viridiplantae</taxon>
        <taxon>Streptophyta</taxon>
        <taxon>Embryophyta</taxon>
        <taxon>Tracheophyta</taxon>
        <taxon>Spermatophyta</taxon>
        <taxon>Magnoliopsida</taxon>
        <taxon>Liliopsida</taxon>
        <taxon>Asparagales</taxon>
        <taxon>Orchidaceae</taxon>
        <taxon>Epidendroideae</taxon>
        <taxon>Malaxideae</taxon>
        <taxon>Dendrobiinae</taxon>
        <taxon>Dendrobium</taxon>
    </lineage>
</organism>
<name>A0A8T3BGY1_DENNO</name>
<proteinExistence type="predicted"/>
<evidence type="ECO:0000313" key="1">
    <source>
        <dbReference type="EMBL" id="KAI0511135.1"/>
    </source>
</evidence>
<comment type="caution">
    <text evidence="1">The sequence shown here is derived from an EMBL/GenBank/DDBJ whole genome shotgun (WGS) entry which is preliminary data.</text>
</comment>
<sequence>MIIMKKKNLLPAANFRRATTAQFNRRPPPAAKLRNKEVDLPSCFDFSFSATDTVFFLTILRHHSISP</sequence>
<dbReference type="Proteomes" id="UP000829196">
    <property type="component" value="Unassembled WGS sequence"/>
</dbReference>
<dbReference type="EMBL" id="JAGYWB010000009">
    <property type="protein sequence ID" value="KAI0511135.1"/>
    <property type="molecule type" value="Genomic_DNA"/>
</dbReference>
<reference evidence="1" key="1">
    <citation type="journal article" date="2022" name="Front. Genet.">
        <title>Chromosome-Scale Assembly of the Dendrobium nobile Genome Provides Insights Into the Molecular Mechanism of the Biosynthesis of the Medicinal Active Ingredient of Dendrobium.</title>
        <authorList>
            <person name="Xu Q."/>
            <person name="Niu S.-C."/>
            <person name="Li K.-L."/>
            <person name="Zheng P.-J."/>
            <person name="Zhang X.-J."/>
            <person name="Jia Y."/>
            <person name="Liu Y."/>
            <person name="Niu Y.-X."/>
            <person name="Yu L.-H."/>
            <person name="Chen D.-F."/>
            <person name="Zhang G.-Q."/>
        </authorList>
    </citation>
    <scope>NUCLEOTIDE SEQUENCE</scope>
    <source>
        <tissue evidence="1">Leaf</tissue>
    </source>
</reference>
<evidence type="ECO:0000313" key="2">
    <source>
        <dbReference type="Proteomes" id="UP000829196"/>
    </source>
</evidence>
<keyword evidence="2" id="KW-1185">Reference proteome</keyword>
<dbReference type="AlphaFoldDB" id="A0A8T3BGY1"/>
<protein>
    <submittedName>
        <fullName evidence="1">Uncharacterized protein</fullName>
    </submittedName>
</protein>
<gene>
    <name evidence="1" type="ORF">KFK09_011759</name>
</gene>
<accession>A0A8T3BGY1</accession>